<sequence length="122" mass="12974">MAGAEVITMIEVFNGVVHLVLGLVLVAAVLSKKVKDGIVVKAGLICLALAFAAAGCMLINGIEWGAAIYLARALVLQSIGLLLLVLGYWIRRRRAGTPLTRISDWVDLDESDLPHVSGGRKP</sequence>
<proteinExistence type="predicted"/>
<evidence type="ECO:0000313" key="2">
    <source>
        <dbReference type="EMBL" id="OWQ92041.1"/>
    </source>
</evidence>
<name>A0A246JHF8_9BURK</name>
<dbReference type="AlphaFoldDB" id="A0A246JHF8"/>
<evidence type="ECO:0000256" key="1">
    <source>
        <dbReference type="SAM" id="Phobius"/>
    </source>
</evidence>
<organism evidence="2 3">
    <name type="scientific">Roseateles aquatilis</name>
    <dbReference type="NCBI Taxonomy" id="431061"/>
    <lineage>
        <taxon>Bacteria</taxon>
        <taxon>Pseudomonadati</taxon>
        <taxon>Pseudomonadota</taxon>
        <taxon>Betaproteobacteria</taxon>
        <taxon>Burkholderiales</taxon>
        <taxon>Sphaerotilaceae</taxon>
        <taxon>Roseateles</taxon>
    </lineage>
</organism>
<keyword evidence="1" id="KW-0812">Transmembrane</keyword>
<dbReference type="Proteomes" id="UP000197468">
    <property type="component" value="Unassembled WGS sequence"/>
</dbReference>
<feature type="transmembrane region" description="Helical" evidence="1">
    <location>
        <begin position="68"/>
        <end position="90"/>
    </location>
</feature>
<evidence type="ECO:0000313" key="3">
    <source>
        <dbReference type="Proteomes" id="UP000197468"/>
    </source>
</evidence>
<comment type="caution">
    <text evidence="2">The sequence shown here is derived from an EMBL/GenBank/DDBJ whole genome shotgun (WGS) entry which is preliminary data.</text>
</comment>
<accession>A0A246JHF8</accession>
<feature type="transmembrane region" description="Helical" evidence="1">
    <location>
        <begin position="12"/>
        <end position="30"/>
    </location>
</feature>
<gene>
    <name evidence="2" type="ORF">CDN99_06695</name>
</gene>
<keyword evidence="1" id="KW-1133">Transmembrane helix</keyword>
<reference evidence="2 3" key="1">
    <citation type="journal article" date="2008" name="Int. J. Syst. Evol. Microbiol.">
        <title>Description of Roseateles aquatilis sp. nov. and Roseateles terrae sp. nov., in the class Betaproteobacteria, and emended description of the genus Roseateles.</title>
        <authorList>
            <person name="Gomila M."/>
            <person name="Bowien B."/>
            <person name="Falsen E."/>
            <person name="Moore E.R."/>
            <person name="Lalucat J."/>
        </authorList>
    </citation>
    <scope>NUCLEOTIDE SEQUENCE [LARGE SCALE GENOMIC DNA]</scope>
    <source>
        <strain evidence="2 3">CCUG 48205</strain>
    </source>
</reference>
<keyword evidence="1" id="KW-0472">Membrane</keyword>
<dbReference type="EMBL" id="NIOF01000002">
    <property type="protein sequence ID" value="OWQ92041.1"/>
    <property type="molecule type" value="Genomic_DNA"/>
</dbReference>
<keyword evidence="3" id="KW-1185">Reference proteome</keyword>
<feature type="transmembrane region" description="Helical" evidence="1">
    <location>
        <begin position="42"/>
        <end position="62"/>
    </location>
</feature>
<protein>
    <submittedName>
        <fullName evidence="2">Uncharacterized protein</fullName>
    </submittedName>
</protein>